<gene>
    <name evidence="2" type="ORF">HINF_LOCUS37585</name>
    <name evidence="1" type="ORF">HINF_LOCUS48439</name>
</gene>
<evidence type="ECO:0000313" key="3">
    <source>
        <dbReference type="Proteomes" id="UP001642409"/>
    </source>
</evidence>
<dbReference type="EMBL" id="CATOUU010000934">
    <property type="protein sequence ID" value="CAI9960794.1"/>
    <property type="molecule type" value="Genomic_DNA"/>
</dbReference>
<sequence>MFPKYLQTCRPCKHVKSIYFPYASRQSVGYHIYHQRSQHQIVLYTYLDFQWLFALEGLQHFYQNFQLSPLILEPVEGLIIIHQDALGNIVPILENKQPQMDEKLNFQQVLV</sequence>
<dbReference type="Proteomes" id="UP001642409">
    <property type="component" value="Unassembled WGS sequence"/>
</dbReference>
<accession>A0AA86QJR4</accession>
<reference evidence="1" key="1">
    <citation type="submission" date="2023-06" db="EMBL/GenBank/DDBJ databases">
        <authorList>
            <person name="Kurt Z."/>
        </authorList>
    </citation>
    <scope>NUCLEOTIDE SEQUENCE</scope>
</reference>
<reference evidence="2 3" key="2">
    <citation type="submission" date="2024-07" db="EMBL/GenBank/DDBJ databases">
        <authorList>
            <person name="Akdeniz Z."/>
        </authorList>
    </citation>
    <scope>NUCLEOTIDE SEQUENCE [LARGE SCALE GENOMIC DNA]</scope>
</reference>
<dbReference type="EMBL" id="CAXDID020000140">
    <property type="protein sequence ID" value="CAL6038880.1"/>
    <property type="molecule type" value="Genomic_DNA"/>
</dbReference>
<evidence type="ECO:0000313" key="1">
    <source>
        <dbReference type="EMBL" id="CAI9960794.1"/>
    </source>
</evidence>
<organism evidence="1">
    <name type="scientific">Hexamita inflata</name>
    <dbReference type="NCBI Taxonomy" id="28002"/>
    <lineage>
        <taxon>Eukaryota</taxon>
        <taxon>Metamonada</taxon>
        <taxon>Diplomonadida</taxon>
        <taxon>Hexamitidae</taxon>
        <taxon>Hexamitinae</taxon>
        <taxon>Hexamita</taxon>
    </lineage>
</organism>
<dbReference type="AlphaFoldDB" id="A0AA86QJR4"/>
<name>A0AA86QJR4_9EUKA</name>
<proteinExistence type="predicted"/>
<comment type="caution">
    <text evidence="1">The sequence shown here is derived from an EMBL/GenBank/DDBJ whole genome shotgun (WGS) entry which is preliminary data.</text>
</comment>
<protein>
    <submittedName>
        <fullName evidence="2">Hypothetical_protein</fullName>
    </submittedName>
</protein>
<evidence type="ECO:0000313" key="2">
    <source>
        <dbReference type="EMBL" id="CAL6038880.1"/>
    </source>
</evidence>
<keyword evidence="3" id="KW-1185">Reference proteome</keyword>